<dbReference type="SUPFAM" id="SSF90257">
    <property type="entry name" value="Myosin rod fragments"/>
    <property type="match status" value="1"/>
</dbReference>
<keyword evidence="8" id="KW-0812">Transmembrane</keyword>
<dbReference type="PANTHER" id="PTHR21666:SF288">
    <property type="entry name" value="CELL DIVISION PROTEIN YTFB"/>
    <property type="match status" value="1"/>
</dbReference>
<evidence type="ECO:0000256" key="4">
    <source>
        <dbReference type="ARBA" id="ARBA00022801"/>
    </source>
</evidence>
<dbReference type="Gene3D" id="2.70.70.10">
    <property type="entry name" value="Glucose Permease (Domain IIA)"/>
    <property type="match status" value="1"/>
</dbReference>
<dbReference type="FunFam" id="2.70.70.10:FF:000006">
    <property type="entry name" value="M23 family peptidase"/>
    <property type="match status" value="1"/>
</dbReference>
<evidence type="ECO:0000313" key="11">
    <source>
        <dbReference type="EMBL" id="TDQ82522.1"/>
    </source>
</evidence>
<organism evidence="11 12">
    <name type="scientific">Dongia mobilis</name>
    <dbReference type="NCBI Taxonomy" id="578943"/>
    <lineage>
        <taxon>Bacteria</taxon>
        <taxon>Pseudomonadati</taxon>
        <taxon>Pseudomonadota</taxon>
        <taxon>Alphaproteobacteria</taxon>
        <taxon>Rhodospirillales</taxon>
        <taxon>Dongiaceae</taxon>
        <taxon>Dongia</taxon>
    </lineage>
</organism>
<keyword evidence="8" id="KW-1133">Transmembrane helix</keyword>
<comment type="caution">
    <text evidence="11">The sequence shown here is derived from an EMBL/GenBank/DDBJ whole genome shotgun (WGS) entry which is preliminary data.</text>
</comment>
<dbReference type="InterPro" id="IPR016047">
    <property type="entry name" value="M23ase_b-sheet_dom"/>
</dbReference>
<dbReference type="Proteomes" id="UP000295783">
    <property type="component" value="Unassembled WGS sequence"/>
</dbReference>
<dbReference type="GO" id="GO:0046872">
    <property type="term" value="F:metal ion binding"/>
    <property type="evidence" value="ECO:0007669"/>
    <property type="project" value="UniProtKB-KW"/>
</dbReference>
<evidence type="ECO:0000256" key="6">
    <source>
        <dbReference type="ARBA" id="ARBA00023049"/>
    </source>
</evidence>
<gene>
    <name evidence="11" type="ORF">A8950_2345</name>
</gene>
<keyword evidence="2" id="KW-0645">Protease</keyword>
<dbReference type="InterPro" id="IPR050570">
    <property type="entry name" value="Cell_wall_metabolism_enzyme"/>
</dbReference>
<dbReference type="SUPFAM" id="SSF51261">
    <property type="entry name" value="Duplicated hybrid motif"/>
    <property type="match status" value="1"/>
</dbReference>
<keyword evidence="6" id="KW-0482">Metalloprotease</keyword>
<dbReference type="Gene3D" id="1.10.287.1490">
    <property type="match status" value="1"/>
</dbReference>
<feature type="domain" description="M23ase beta-sheet core" evidence="9">
    <location>
        <begin position="451"/>
        <end position="545"/>
    </location>
</feature>
<dbReference type="GO" id="GO:0006508">
    <property type="term" value="P:proteolysis"/>
    <property type="evidence" value="ECO:0007669"/>
    <property type="project" value="UniProtKB-KW"/>
</dbReference>
<evidence type="ECO:0000259" key="9">
    <source>
        <dbReference type="Pfam" id="PF01551"/>
    </source>
</evidence>
<dbReference type="EMBL" id="SNYW01000008">
    <property type="protein sequence ID" value="TDQ82522.1"/>
    <property type="molecule type" value="Genomic_DNA"/>
</dbReference>
<evidence type="ECO:0000256" key="3">
    <source>
        <dbReference type="ARBA" id="ARBA00022723"/>
    </source>
</evidence>
<keyword evidence="3" id="KW-0479">Metal-binding</keyword>
<dbReference type="CDD" id="cd12797">
    <property type="entry name" value="M23_peptidase"/>
    <property type="match status" value="1"/>
</dbReference>
<keyword evidence="12" id="KW-1185">Reference proteome</keyword>
<dbReference type="Pfam" id="PF01551">
    <property type="entry name" value="Peptidase_M23"/>
    <property type="match status" value="1"/>
</dbReference>
<name>A0A4R6WNC0_9PROT</name>
<evidence type="ECO:0000256" key="1">
    <source>
        <dbReference type="ARBA" id="ARBA00001947"/>
    </source>
</evidence>
<keyword evidence="4" id="KW-0378">Hydrolase</keyword>
<dbReference type="Pfam" id="PF19353">
    <property type="entry name" value="DUF5930"/>
    <property type="match status" value="1"/>
</dbReference>
<accession>A0A4R6WNC0</accession>
<keyword evidence="8" id="KW-0472">Membrane</keyword>
<keyword evidence="5" id="KW-0862">Zinc</keyword>
<evidence type="ECO:0000313" key="12">
    <source>
        <dbReference type="Proteomes" id="UP000295783"/>
    </source>
</evidence>
<sequence length="558" mass="60309">MGRAVGDGIVLTGKFPGKLRNRLSTAIGRHFSPREVILRSDGKIKYVRLSTRIQLAGLVVLGGIAVLTLATSIGLALQQVNQHGRDIAVREAEGAYTGLLAEVSNYFAQFKDSTERLSDDEAYLLGLSGEDAGTRLAADDPLRQIATQIEGPTPLADGEGLARDVKKQDPLRDKLRESLKNRLLAFDADLKKIAARNQSLTNQIAGLKAEIRTIEGDRRRMAVERSELTALLEQSRKSNTELTGQVGDLSNRLAALQRQHDVATDKVARLTQQVEGLQGELTVAQARNVDLSRQVAQTQAALATVVAQRNALQLGRADLARTVDDLRAKVAAVQEQQANFVASVTERTRNSLEDMEKTVAMTGLSVDALLAAAEDASINKGGPFLPAPENAEDETEQKLLASVATLDDEVARWEKLQVVLRSVPLAAPVDHYYVSSGFGSRVDPFNGKRARHEGLDLVGSLRSDVLATAPGTVVTAGWKGSYGRMVEIDHGMGIVTVYAHLDSISVKVGDVVGYRQVVGKLGSTGRSSGPHVHYEVRYNEKPLDPMGFLKAGRYVFKG</sequence>
<dbReference type="PANTHER" id="PTHR21666">
    <property type="entry name" value="PEPTIDASE-RELATED"/>
    <property type="match status" value="1"/>
</dbReference>
<evidence type="ECO:0000256" key="8">
    <source>
        <dbReference type="SAM" id="Phobius"/>
    </source>
</evidence>
<evidence type="ECO:0000256" key="7">
    <source>
        <dbReference type="SAM" id="Coils"/>
    </source>
</evidence>
<protein>
    <submittedName>
        <fullName evidence="11">Peptidase M23-like protein</fullName>
    </submittedName>
</protein>
<dbReference type="GO" id="GO:0004222">
    <property type="term" value="F:metalloendopeptidase activity"/>
    <property type="evidence" value="ECO:0007669"/>
    <property type="project" value="TreeGrafter"/>
</dbReference>
<dbReference type="InterPro" id="IPR045974">
    <property type="entry name" value="DUF5930"/>
</dbReference>
<evidence type="ECO:0000259" key="10">
    <source>
        <dbReference type="Pfam" id="PF19353"/>
    </source>
</evidence>
<proteinExistence type="predicted"/>
<feature type="transmembrane region" description="Helical" evidence="8">
    <location>
        <begin position="55"/>
        <end position="77"/>
    </location>
</feature>
<evidence type="ECO:0000256" key="2">
    <source>
        <dbReference type="ARBA" id="ARBA00022670"/>
    </source>
</evidence>
<evidence type="ECO:0000256" key="5">
    <source>
        <dbReference type="ARBA" id="ARBA00022833"/>
    </source>
</evidence>
<feature type="domain" description="DUF5930" evidence="10">
    <location>
        <begin position="226"/>
        <end position="431"/>
    </location>
</feature>
<reference evidence="11 12" key="1">
    <citation type="submission" date="2019-03" db="EMBL/GenBank/DDBJ databases">
        <title>Genomic Encyclopedia of Type Strains, Phase III (KMG-III): the genomes of soil and plant-associated and newly described type strains.</title>
        <authorList>
            <person name="Whitman W."/>
        </authorList>
    </citation>
    <scope>NUCLEOTIDE SEQUENCE [LARGE SCALE GENOMIC DNA]</scope>
    <source>
        <strain evidence="11 12">CGMCC 1.7660</strain>
    </source>
</reference>
<comment type="cofactor">
    <cofactor evidence="1">
        <name>Zn(2+)</name>
        <dbReference type="ChEBI" id="CHEBI:29105"/>
    </cofactor>
</comment>
<feature type="coiled-coil region" evidence="7">
    <location>
        <begin position="190"/>
        <end position="336"/>
    </location>
</feature>
<dbReference type="AlphaFoldDB" id="A0A4R6WNC0"/>
<keyword evidence="7" id="KW-0175">Coiled coil</keyword>
<dbReference type="InterPro" id="IPR011055">
    <property type="entry name" value="Dup_hybrid_motif"/>
</dbReference>